<dbReference type="EMBL" id="KV878211">
    <property type="protein sequence ID" value="OJJ36449.1"/>
    <property type="molecule type" value="Genomic_DNA"/>
</dbReference>
<proteinExistence type="predicted"/>
<gene>
    <name evidence="1" type="ORF">ASPWEDRAFT_107349</name>
</gene>
<organism evidence="1 2">
    <name type="scientific">Aspergillus wentii DTO 134E9</name>
    <dbReference type="NCBI Taxonomy" id="1073089"/>
    <lineage>
        <taxon>Eukaryota</taxon>
        <taxon>Fungi</taxon>
        <taxon>Dikarya</taxon>
        <taxon>Ascomycota</taxon>
        <taxon>Pezizomycotina</taxon>
        <taxon>Eurotiomycetes</taxon>
        <taxon>Eurotiomycetidae</taxon>
        <taxon>Eurotiales</taxon>
        <taxon>Aspergillaceae</taxon>
        <taxon>Aspergillus</taxon>
        <taxon>Aspergillus subgen. Cremei</taxon>
    </lineage>
</organism>
<protein>
    <recommendedName>
        <fullName evidence="3">Mitochondrial export protein Som1</fullName>
    </recommendedName>
</protein>
<evidence type="ECO:0000313" key="2">
    <source>
        <dbReference type="Proteomes" id="UP000184383"/>
    </source>
</evidence>
<name>A0A1L9RNB9_ASPWE</name>
<dbReference type="Proteomes" id="UP000184383">
    <property type="component" value="Unassembled WGS sequence"/>
</dbReference>
<dbReference type="OrthoDB" id="3983163at2759"/>
<keyword evidence="2" id="KW-1185">Reference proteome</keyword>
<dbReference type="GeneID" id="63743728"/>
<reference evidence="2" key="1">
    <citation type="journal article" date="2017" name="Genome Biol.">
        <title>Comparative genomics reveals high biological diversity and specific adaptations in the industrially and medically important fungal genus Aspergillus.</title>
        <authorList>
            <person name="de Vries R.P."/>
            <person name="Riley R."/>
            <person name="Wiebenga A."/>
            <person name="Aguilar-Osorio G."/>
            <person name="Amillis S."/>
            <person name="Uchima C.A."/>
            <person name="Anderluh G."/>
            <person name="Asadollahi M."/>
            <person name="Askin M."/>
            <person name="Barry K."/>
            <person name="Battaglia E."/>
            <person name="Bayram O."/>
            <person name="Benocci T."/>
            <person name="Braus-Stromeyer S.A."/>
            <person name="Caldana C."/>
            <person name="Canovas D."/>
            <person name="Cerqueira G.C."/>
            <person name="Chen F."/>
            <person name="Chen W."/>
            <person name="Choi C."/>
            <person name="Clum A."/>
            <person name="Dos Santos R.A."/>
            <person name="Damasio A.R."/>
            <person name="Diallinas G."/>
            <person name="Emri T."/>
            <person name="Fekete E."/>
            <person name="Flipphi M."/>
            <person name="Freyberg S."/>
            <person name="Gallo A."/>
            <person name="Gournas C."/>
            <person name="Habgood R."/>
            <person name="Hainaut M."/>
            <person name="Harispe M.L."/>
            <person name="Henrissat B."/>
            <person name="Hilden K.S."/>
            <person name="Hope R."/>
            <person name="Hossain A."/>
            <person name="Karabika E."/>
            <person name="Karaffa L."/>
            <person name="Karanyi Z."/>
            <person name="Krasevec N."/>
            <person name="Kuo A."/>
            <person name="Kusch H."/>
            <person name="LaButti K."/>
            <person name="Lagendijk E.L."/>
            <person name="Lapidus A."/>
            <person name="Levasseur A."/>
            <person name="Lindquist E."/>
            <person name="Lipzen A."/>
            <person name="Logrieco A.F."/>
            <person name="MacCabe A."/>
            <person name="Maekelae M.R."/>
            <person name="Malavazi I."/>
            <person name="Melin P."/>
            <person name="Meyer V."/>
            <person name="Mielnichuk N."/>
            <person name="Miskei M."/>
            <person name="Molnar A.P."/>
            <person name="Mule G."/>
            <person name="Ngan C.Y."/>
            <person name="Orejas M."/>
            <person name="Orosz E."/>
            <person name="Ouedraogo J.P."/>
            <person name="Overkamp K.M."/>
            <person name="Park H.-S."/>
            <person name="Perrone G."/>
            <person name="Piumi F."/>
            <person name="Punt P.J."/>
            <person name="Ram A.F."/>
            <person name="Ramon A."/>
            <person name="Rauscher S."/>
            <person name="Record E."/>
            <person name="Riano-Pachon D.M."/>
            <person name="Robert V."/>
            <person name="Roehrig J."/>
            <person name="Ruller R."/>
            <person name="Salamov A."/>
            <person name="Salih N.S."/>
            <person name="Samson R.A."/>
            <person name="Sandor E."/>
            <person name="Sanguinetti M."/>
            <person name="Schuetze T."/>
            <person name="Sepcic K."/>
            <person name="Shelest E."/>
            <person name="Sherlock G."/>
            <person name="Sophianopoulou V."/>
            <person name="Squina F.M."/>
            <person name="Sun H."/>
            <person name="Susca A."/>
            <person name="Todd R.B."/>
            <person name="Tsang A."/>
            <person name="Unkles S.E."/>
            <person name="van de Wiele N."/>
            <person name="van Rossen-Uffink D."/>
            <person name="Oliveira J.V."/>
            <person name="Vesth T.C."/>
            <person name="Visser J."/>
            <person name="Yu J.-H."/>
            <person name="Zhou M."/>
            <person name="Andersen M.R."/>
            <person name="Archer D.B."/>
            <person name="Baker S.E."/>
            <person name="Benoit I."/>
            <person name="Brakhage A.A."/>
            <person name="Braus G.H."/>
            <person name="Fischer R."/>
            <person name="Frisvad J.C."/>
            <person name="Goldman G.H."/>
            <person name="Houbraken J."/>
            <person name="Oakley B."/>
            <person name="Pocsi I."/>
            <person name="Scazzocchio C."/>
            <person name="Seiboth B."/>
            <person name="vanKuyk P.A."/>
            <person name="Wortman J."/>
            <person name="Dyer P.S."/>
            <person name="Grigoriev I.V."/>
        </authorList>
    </citation>
    <scope>NUCLEOTIDE SEQUENCE [LARGE SCALE GENOMIC DNA]</scope>
    <source>
        <strain evidence="2">DTO 134E9</strain>
    </source>
</reference>
<sequence length="110" mass="12140">MAPLVPVFSAESLPDHVNIVGKNFQEKRRKGPPIDLKECQLLEMVQYSCNPPQDGIPQPGRVVCKPIVRLFRRCAGGVTVETTSWEPIRQAKELAAQTQQSVAAETNTKA</sequence>
<dbReference type="InterPro" id="IPR024645">
    <property type="entry name" value="Mitochondr_Som1"/>
</dbReference>
<dbReference type="Pfam" id="PF11093">
    <property type="entry name" value="Mitochondr_Som1"/>
    <property type="match status" value="1"/>
</dbReference>
<accession>A0A1L9RNB9</accession>
<dbReference type="AlphaFoldDB" id="A0A1L9RNB9"/>
<evidence type="ECO:0008006" key="3">
    <source>
        <dbReference type="Google" id="ProtNLM"/>
    </source>
</evidence>
<dbReference type="GO" id="GO:0042720">
    <property type="term" value="C:mitochondrial inner membrane peptidase complex"/>
    <property type="evidence" value="ECO:0007669"/>
    <property type="project" value="InterPro"/>
</dbReference>
<evidence type="ECO:0000313" key="1">
    <source>
        <dbReference type="EMBL" id="OJJ36449.1"/>
    </source>
</evidence>
<dbReference type="RefSeq" id="XP_040690125.1">
    <property type="nucleotide sequence ID" value="XM_040827880.1"/>
</dbReference>
<dbReference type="VEuPathDB" id="FungiDB:ASPWEDRAFT_107349"/>